<dbReference type="AlphaFoldDB" id="A0A5R8WQK8"/>
<evidence type="ECO:0000256" key="2">
    <source>
        <dbReference type="ARBA" id="ARBA00005992"/>
    </source>
</evidence>
<comment type="caution">
    <text evidence="9">The sequence shown here is derived from an EMBL/GenBank/DDBJ whole genome shotgun (WGS) entry which is preliminary data.</text>
</comment>
<comment type="similarity">
    <text evidence="2">Belongs to the YkuD family.</text>
</comment>
<dbReference type="GO" id="GO:0004180">
    <property type="term" value="F:carboxypeptidase activity"/>
    <property type="evidence" value="ECO:0007669"/>
    <property type="project" value="UniProtKB-ARBA"/>
</dbReference>
<evidence type="ECO:0000256" key="7">
    <source>
        <dbReference type="PROSITE-ProRule" id="PRU01373"/>
    </source>
</evidence>
<evidence type="ECO:0000259" key="8">
    <source>
        <dbReference type="PROSITE" id="PS52029"/>
    </source>
</evidence>
<dbReference type="OrthoDB" id="9809748at2"/>
<proteinExistence type="inferred from homology"/>
<organism evidence="9 10">
    <name type="scientific">Hymenobacter jeollabukensis</name>
    <dbReference type="NCBI Taxonomy" id="2025313"/>
    <lineage>
        <taxon>Bacteria</taxon>
        <taxon>Pseudomonadati</taxon>
        <taxon>Bacteroidota</taxon>
        <taxon>Cytophagia</taxon>
        <taxon>Cytophagales</taxon>
        <taxon>Hymenobacteraceae</taxon>
        <taxon>Hymenobacter</taxon>
    </lineage>
</organism>
<dbReference type="UniPathway" id="UPA00219"/>
<dbReference type="Proteomes" id="UP000305517">
    <property type="component" value="Unassembled WGS sequence"/>
</dbReference>
<keyword evidence="5 7" id="KW-0573">Peptidoglycan synthesis</keyword>
<dbReference type="RefSeq" id="WP_138078239.1">
    <property type="nucleotide sequence ID" value="NZ_VAJM01000005.1"/>
</dbReference>
<keyword evidence="4 7" id="KW-0133">Cell shape</keyword>
<evidence type="ECO:0000313" key="10">
    <source>
        <dbReference type="Proteomes" id="UP000305517"/>
    </source>
</evidence>
<dbReference type="GO" id="GO:0016740">
    <property type="term" value="F:transferase activity"/>
    <property type="evidence" value="ECO:0007669"/>
    <property type="project" value="UniProtKB-KW"/>
</dbReference>
<dbReference type="PANTHER" id="PTHR36699:SF1">
    <property type="entry name" value="L,D-TRANSPEPTIDASE YAFK-RELATED"/>
    <property type="match status" value="1"/>
</dbReference>
<feature type="active site" description="Proton donor/acceptor" evidence="7">
    <location>
        <position position="152"/>
    </location>
</feature>
<dbReference type="EMBL" id="VAJM01000005">
    <property type="protein sequence ID" value="TLM92389.1"/>
    <property type="molecule type" value="Genomic_DNA"/>
</dbReference>
<dbReference type="CDD" id="cd16913">
    <property type="entry name" value="YkuD_like"/>
    <property type="match status" value="1"/>
</dbReference>
<reference evidence="9 10" key="1">
    <citation type="submission" date="2019-05" db="EMBL/GenBank/DDBJ databases">
        <title>Hymenobacter edaphi sp. nov., isolated from abandoned arsenic-contaminated farmland soil.</title>
        <authorList>
            <person name="Nie L."/>
        </authorList>
    </citation>
    <scope>NUCLEOTIDE SEQUENCE [LARGE SCALE GENOMIC DNA]</scope>
    <source>
        <strain evidence="9 10">1-3-3-8</strain>
    </source>
</reference>
<dbReference type="InterPro" id="IPR038063">
    <property type="entry name" value="Transpep_catalytic_dom"/>
</dbReference>
<accession>A0A5R8WQK8</accession>
<keyword evidence="10" id="KW-1185">Reference proteome</keyword>
<dbReference type="PANTHER" id="PTHR36699">
    <property type="entry name" value="LD-TRANSPEPTIDASE"/>
    <property type="match status" value="1"/>
</dbReference>
<protein>
    <recommendedName>
        <fullName evidence="8">L,D-TPase catalytic domain-containing protein</fullName>
    </recommendedName>
</protein>
<keyword evidence="6 7" id="KW-0961">Cell wall biogenesis/degradation</keyword>
<dbReference type="Pfam" id="PF03734">
    <property type="entry name" value="YkuD"/>
    <property type="match status" value="1"/>
</dbReference>
<evidence type="ECO:0000256" key="3">
    <source>
        <dbReference type="ARBA" id="ARBA00022679"/>
    </source>
</evidence>
<dbReference type="GO" id="GO:0009252">
    <property type="term" value="P:peptidoglycan biosynthetic process"/>
    <property type="evidence" value="ECO:0007669"/>
    <property type="project" value="UniProtKB-UniPathway"/>
</dbReference>
<dbReference type="PROSITE" id="PS52029">
    <property type="entry name" value="LD_TPASE"/>
    <property type="match status" value="1"/>
</dbReference>
<feature type="domain" description="L,D-TPase catalytic" evidence="8">
    <location>
        <begin position="59"/>
        <end position="191"/>
    </location>
</feature>
<evidence type="ECO:0000256" key="6">
    <source>
        <dbReference type="ARBA" id="ARBA00023316"/>
    </source>
</evidence>
<dbReference type="InterPro" id="IPR005490">
    <property type="entry name" value="LD_TPept_cat_dom"/>
</dbReference>
<gene>
    <name evidence="9" type="ORF">FDY95_13240</name>
</gene>
<dbReference type="GO" id="GO:0008360">
    <property type="term" value="P:regulation of cell shape"/>
    <property type="evidence" value="ECO:0007669"/>
    <property type="project" value="UniProtKB-UniRule"/>
</dbReference>
<comment type="pathway">
    <text evidence="1 7">Cell wall biogenesis; peptidoglycan biosynthesis.</text>
</comment>
<dbReference type="SUPFAM" id="SSF141523">
    <property type="entry name" value="L,D-transpeptidase catalytic domain-like"/>
    <property type="match status" value="1"/>
</dbReference>
<evidence type="ECO:0000313" key="9">
    <source>
        <dbReference type="EMBL" id="TLM92389.1"/>
    </source>
</evidence>
<name>A0A5R8WQK8_9BACT</name>
<dbReference type="GO" id="GO:0071555">
    <property type="term" value="P:cell wall organization"/>
    <property type="evidence" value="ECO:0007669"/>
    <property type="project" value="UniProtKB-UniRule"/>
</dbReference>
<sequence>MRVFLLLLWPLLFGPDPTDATFRQGQQRYPRVRTAYTARWSTLQAELQRRHLAADQLELYLRAFKVGQRVEVWARNRGQGRYQLLRRYALAATSGTLGPKLRSGDGQVPEGCYRIDRYNPNSLFHLSLGLDYPNALDRARGEQDPGGDIFIHGSNVTIGCLPITDSCIEELYVLAVEARAAGQAEIPVHIFPFELNATDLEARWHSPHYAFWQTLAPVYRYFEQHHTLPPTDAAGAYVVR</sequence>
<evidence type="ECO:0000256" key="1">
    <source>
        <dbReference type="ARBA" id="ARBA00004752"/>
    </source>
</evidence>
<evidence type="ECO:0000256" key="5">
    <source>
        <dbReference type="ARBA" id="ARBA00022984"/>
    </source>
</evidence>
<feature type="active site" description="Nucleophile" evidence="7">
    <location>
        <position position="160"/>
    </location>
</feature>
<keyword evidence="3" id="KW-0808">Transferase</keyword>
<evidence type="ECO:0000256" key="4">
    <source>
        <dbReference type="ARBA" id="ARBA00022960"/>
    </source>
</evidence>